<evidence type="ECO:0000256" key="3">
    <source>
        <dbReference type="ARBA" id="ARBA00022801"/>
    </source>
</evidence>
<comment type="caution">
    <text evidence="8">The sequence shown here is derived from an EMBL/GenBank/DDBJ whole genome shotgun (WGS) entry which is preliminary data.</text>
</comment>
<comment type="catalytic activity">
    <reaction evidence="6">
        <text>N-terminal N-formyl-L-methionyl-[peptide] + H2O = N-terminal L-methionyl-[peptide] + formate</text>
        <dbReference type="Rhea" id="RHEA:24420"/>
        <dbReference type="Rhea" id="RHEA-COMP:10639"/>
        <dbReference type="Rhea" id="RHEA-COMP:10640"/>
        <dbReference type="ChEBI" id="CHEBI:15377"/>
        <dbReference type="ChEBI" id="CHEBI:15740"/>
        <dbReference type="ChEBI" id="CHEBI:49298"/>
        <dbReference type="ChEBI" id="CHEBI:64731"/>
        <dbReference type="EC" id="3.5.1.88"/>
    </reaction>
</comment>
<dbReference type="FunFam" id="3.90.45.10:FF:000003">
    <property type="entry name" value="Peptide deformylase"/>
    <property type="match status" value="1"/>
</dbReference>
<dbReference type="HAMAP" id="MF_00163">
    <property type="entry name" value="Pep_deformylase"/>
    <property type="match status" value="1"/>
</dbReference>
<feature type="region of interest" description="Disordered" evidence="7">
    <location>
        <begin position="1"/>
        <end position="26"/>
    </location>
</feature>
<comment type="function">
    <text evidence="6">Removes the formyl group from the N-terminal Met of newly synthesized proteins. Requires at least a dipeptide for an efficient rate of reaction. N-terminal L-methionine is a prerequisite for activity but the enzyme has broad specificity at other positions.</text>
</comment>
<feature type="binding site" evidence="6">
    <location>
        <position position="144"/>
    </location>
    <ligand>
        <name>Fe cation</name>
        <dbReference type="ChEBI" id="CHEBI:24875"/>
    </ligand>
</feature>
<dbReference type="NCBIfam" id="NF001159">
    <property type="entry name" value="PRK00150.1-3"/>
    <property type="match status" value="1"/>
</dbReference>
<protein>
    <recommendedName>
        <fullName evidence="6">Peptide deformylase</fullName>
        <shortName evidence="6">PDF</shortName>
        <ecNumber evidence="6">3.5.1.88</ecNumber>
    </recommendedName>
    <alternativeName>
        <fullName evidence="6">Polypeptide deformylase</fullName>
    </alternativeName>
</protein>
<proteinExistence type="inferred from homology"/>
<dbReference type="EMBL" id="JAERWK010000008">
    <property type="protein sequence ID" value="MBM9466967.1"/>
    <property type="molecule type" value="Genomic_DNA"/>
</dbReference>
<feature type="compositionally biased region" description="Pro residues" evidence="7">
    <location>
        <begin position="1"/>
        <end position="11"/>
    </location>
</feature>
<dbReference type="Proteomes" id="UP000663792">
    <property type="component" value="Unassembled WGS sequence"/>
</dbReference>
<reference evidence="8" key="1">
    <citation type="submission" date="2021-01" db="EMBL/GenBank/DDBJ databases">
        <title>YIM 132084 draft genome.</title>
        <authorList>
            <person name="An D."/>
        </authorList>
    </citation>
    <scope>NUCLEOTIDE SEQUENCE</scope>
    <source>
        <strain evidence="8">YIM 132084</strain>
    </source>
</reference>
<dbReference type="GO" id="GO:0042586">
    <property type="term" value="F:peptide deformylase activity"/>
    <property type="evidence" value="ECO:0007669"/>
    <property type="project" value="UniProtKB-UniRule"/>
</dbReference>
<evidence type="ECO:0000256" key="2">
    <source>
        <dbReference type="ARBA" id="ARBA00022723"/>
    </source>
</evidence>
<dbReference type="PANTHER" id="PTHR10458:SF2">
    <property type="entry name" value="PEPTIDE DEFORMYLASE, MITOCHONDRIAL"/>
    <property type="match status" value="1"/>
</dbReference>
<evidence type="ECO:0000256" key="1">
    <source>
        <dbReference type="ARBA" id="ARBA00010759"/>
    </source>
</evidence>
<keyword evidence="5 6" id="KW-0408">Iron</keyword>
<dbReference type="Pfam" id="PF01327">
    <property type="entry name" value="Pep_deformylase"/>
    <property type="match status" value="1"/>
</dbReference>
<evidence type="ECO:0000256" key="6">
    <source>
        <dbReference type="HAMAP-Rule" id="MF_00163"/>
    </source>
</evidence>
<name>A0A938YAF0_9ACTN</name>
<keyword evidence="9" id="KW-1185">Reference proteome</keyword>
<keyword evidence="3 6" id="KW-0378">Hydrolase</keyword>
<dbReference type="PANTHER" id="PTHR10458">
    <property type="entry name" value="PEPTIDE DEFORMYLASE"/>
    <property type="match status" value="1"/>
</dbReference>
<dbReference type="GO" id="GO:0006412">
    <property type="term" value="P:translation"/>
    <property type="evidence" value="ECO:0007669"/>
    <property type="project" value="UniProtKB-UniRule"/>
</dbReference>
<evidence type="ECO:0000313" key="8">
    <source>
        <dbReference type="EMBL" id="MBM9466967.1"/>
    </source>
</evidence>
<evidence type="ECO:0000256" key="4">
    <source>
        <dbReference type="ARBA" id="ARBA00022917"/>
    </source>
</evidence>
<comment type="cofactor">
    <cofactor evidence="6">
        <name>Fe(2+)</name>
        <dbReference type="ChEBI" id="CHEBI:29033"/>
    </cofactor>
    <text evidence="6">Binds 1 Fe(2+) ion.</text>
</comment>
<evidence type="ECO:0000256" key="5">
    <source>
        <dbReference type="ARBA" id="ARBA00023004"/>
    </source>
</evidence>
<keyword evidence="2 6" id="KW-0479">Metal-binding</keyword>
<accession>A0A938YAF0</accession>
<evidence type="ECO:0000256" key="7">
    <source>
        <dbReference type="SAM" id="MobiDB-lite"/>
    </source>
</evidence>
<dbReference type="InterPro" id="IPR023635">
    <property type="entry name" value="Peptide_deformylase"/>
</dbReference>
<dbReference type="EC" id="3.5.1.88" evidence="6"/>
<dbReference type="AlphaFoldDB" id="A0A938YAF0"/>
<feature type="active site" evidence="6">
    <location>
        <position position="187"/>
    </location>
</feature>
<dbReference type="PRINTS" id="PR01576">
    <property type="entry name" value="PDEFORMYLASE"/>
</dbReference>
<feature type="binding site" evidence="6">
    <location>
        <position position="186"/>
    </location>
    <ligand>
        <name>Fe cation</name>
        <dbReference type="ChEBI" id="CHEBI:24875"/>
    </ligand>
</feature>
<dbReference type="SUPFAM" id="SSF56420">
    <property type="entry name" value="Peptide deformylase"/>
    <property type="match status" value="1"/>
</dbReference>
<sequence>MSAPDPQPAAPSAPSSADPIDEVAGPSPADVVRRLLDGPRPLPLVTAGHPVLRHPAAPYDFGLLPELFAELIDAMRETMHAAPGVGLAAPQIGLGLAVAVLEDSAPVPDEVAAARDRHPLPFRVIVNPTYEAVGNERAAWYEGCLSVPGYQAVVDRAARVRLRCQDETGAMVDEEVAGWAARIVAHETDHLNGTLYLDRAVLRSLATHQATAAWWGGPDLIPARVALGF</sequence>
<keyword evidence="4 6" id="KW-0648">Protein biosynthesis</keyword>
<gene>
    <name evidence="6" type="primary">def</name>
    <name evidence="8" type="ORF">JL106_06680</name>
</gene>
<dbReference type="GO" id="GO:0046872">
    <property type="term" value="F:metal ion binding"/>
    <property type="evidence" value="ECO:0007669"/>
    <property type="project" value="UniProtKB-KW"/>
</dbReference>
<comment type="similarity">
    <text evidence="1 6">Belongs to the polypeptide deformylase family.</text>
</comment>
<dbReference type="InterPro" id="IPR036821">
    <property type="entry name" value="Peptide_deformylase_sf"/>
</dbReference>
<organism evidence="8 9">
    <name type="scientific">Nakamurella leprariae</name>
    <dbReference type="NCBI Taxonomy" id="2803911"/>
    <lineage>
        <taxon>Bacteria</taxon>
        <taxon>Bacillati</taxon>
        <taxon>Actinomycetota</taxon>
        <taxon>Actinomycetes</taxon>
        <taxon>Nakamurellales</taxon>
        <taxon>Nakamurellaceae</taxon>
        <taxon>Nakamurella</taxon>
    </lineage>
</organism>
<evidence type="ECO:0000313" key="9">
    <source>
        <dbReference type="Proteomes" id="UP000663792"/>
    </source>
</evidence>
<dbReference type="CDD" id="cd00487">
    <property type="entry name" value="Pep_deformylase"/>
    <property type="match status" value="1"/>
</dbReference>
<feature type="binding site" evidence="6">
    <location>
        <position position="190"/>
    </location>
    <ligand>
        <name>Fe cation</name>
        <dbReference type="ChEBI" id="CHEBI:24875"/>
    </ligand>
</feature>
<dbReference type="Gene3D" id="3.90.45.10">
    <property type="entry name" value="Peptide deformylase"/>
    <property type="match status" value="1"/>
</dbReference>